<evidence type="ECO:0000256" key="1">
    <source>
        <dbReference type="ARBA" id="ARBA00022737"/>
    </source>
</evidence>
<dbReference type="Gene3D" id="3.30.160.60">
    <property type="entry name" value="Classic Zinc Finger"/>
    <property type="match status" value="2"/>
</dbReference>
<evidence type="ECO:0000256" key="2">
    <source>
        <dbReference type="PROSITE-ProRule" id="PRU00042"/>
    </source>
</evidence>
<dbReference type="OrthoDB" id="21416at2759"/>
<dbReference type="SMART" id="SM00220">
    <property type="entry name" value="S_TKc"/>
    <property type="match status" value="1"/>
</dbReference>
<dbReference type="Gene3D" id="3.40.50.300">
    <property type="entry name" value="P-loop containing nucleotide triphosphate hydrolases"/>
    <property type="match status" value="1"/>
</dbReference>
<dbReference type="InterPro" id="IPR027417">
    <property type="entry name" value="P-loop_NTPase"/>
</dbReference>
<dbReference type="PROSITE" id="PS00028">
    <property type="entry name" value="ZINC_FINGER_C2H2_1"/>
    <property type="match status" value="2"/>
</dbReference>
<dbReference type="SUPFAM" id="SSF52540">
    <property type="entry name" value="P-loop containing nucleoside triphosphate hydrolases"/>
    <property type="match status" value="1"/>
</dbReference>
<dbReference type="GO" id="GO:0008270">
    <property type="term" value="F:zinc ion binding"/>
    <property type="evidence" value="ECO:0007669"/>
    <property type="project" value="UniProtKB-KW"/>
</dbReference>
<dbReference type="SMART" id="SM00355">
    <property type="entry name" value="ZnF_C2H2"/>
    <property type="match status" value="4"/>
</dbReference>
<dbReference type="PANTHER" id="PTHR10039:SF14">
    <property type="entry name" value="NACHT DOMAIN-CONTAINING PROTEIN"/>
    <property type="match status" value="1"/>
</dbReference>
<keyword evidence="1" id="KW-0677">Repeat</keyword>
<gene>
    <name evidence="6" type="ORF">M421DRAFT_422109</name>
</gene>
<evidence type="ECO:0000259" key="5">
    <source>
        <dbReference type="PROSITE" id="PS50837"/>
    </source>
</evidence>
<dbReference type="Pfam" id="PF24883">
    <property type="entry name" value="NPHP3_N"/>
    <property type="match status" value="1"/>
</dbReference>
<dbReference type="Pfam" id="PF00069">
    <property type="entry name" value="Pkinase"/>
    <property type="match status" value="1"/>
</dbReference>
<evidence type="ECO:0000259" key="4">
    <source>
        <dbReference type="PROSITE" id="PS50157"/>
    </source>
</evidence>
<dbReference type="InterPro" id="IPR011009">
    <property type="entry name" value="Kinase-like_dom_sf"/>
</dbReference>
<keyword evidence="2" id="KW-0479">Metal-binding</keyword>
<dbReference type="InterPro" id="IPR036236">
    <property type="entry name" value="Znf_C2H2_sf"/>
</dbReference>
<dbReference type="Pfam" id="PF00096">
    <property type="entry name" value="zf-C2H2"/>
    <property type="match status" value="2"/>
</dbReference>
<evidence type="ECO:0000259" key="3">
    <source>
        <dbReference type="PROSITE" id="PS50011"/>
    </source>
</evidence>
<organism evidence="6 7">
    <name type="scientific">Didymella exigua CBS 183.55</name>
    <dbReference type="NCBI Taxonomy" id="1150837"/>
    <lineage>
        <taxon>Eukaryota</taxon>
        <taxon>Fungi</taxon>
        <taxon>Dikarya</taxon>
        <taxon>Ascomycota</taxon>
        <taxon>Pezizomycotina</taxon>
        <taxon>Dothideomycetes</taxon>
        <taxon>Pleosporomycetidae</taxon>
        <taxon>Pleosporales</taxon>
        <taxon>Pleosporineae</taxon>
        <taxon>Didymellaceae</taxon>
        <taxon>Didymella</taxon>
    </lineage>
</organism>
<protein>
    <recommendedName>
        <fullName evidence="8">Protein kinase domain-containing protein</fullName>
    </recommendedName>
</protein>
<reference evidence="6" key="1">
    <citation type="journal article" date="2020" name="Stud. Mycol.">
        <title>101 Dothideomycetes genomes: a test case for predicting lifestyles and emergence of pathogens.</title>
        <authorList>
            <person name="Haridas S."/>
            <person name="Albert R."/>
            <person name="Binder M."/>
            <person name="Bloem J."/>
            <person name="Labutti K."/>
            <person name="Salamov A."/>
            <person name="Andreopoulos B."/>
            <person name="Baker S."/>
            <person name="Barry K."/>
            <person name="Bills G."/>
            <person name="Bluhm B."/>
            <person name="Cannon C."/>
            <person name="Castanera R."/>
            <person name="Culley D."/>
            <person name="Daum C."/>
            <person name="Ezra D."/>
            <person name="Gonzalez J."/>
            <person name="Henrissat B."/>
            <person name="Kuo A."/>
            <person name="Liang C."/>
            <person name="Lipzen A."/>
            <person name="Lutzoni F."/>
            <person name="Magnuson J."/>
            <person name="Mondo S."/>
            <person name="Nolan M."/>
            <person name="Ohm R."/>
            <person name="Pangilinan J."/>
            <person name="Park H.-J."/>
            <person name="Ramirez L."/>
            <person name="Alfaro M."/>
            <person name="Sun H."/>
            <person name="Tritt A."/>
            <person name="Yoshinaga Y."/>
            <person name="Zwiers L.-H."/>
            <person name="Turgeon B."/>
            <person name="Goodwin S."/>
            <person name="Spatafora J."/>
            <person name="Crous P."/>
            <person name="Grigoriev I."/>
        </authorList>
    </citation>
    <scope>NUCLEOTIDE SEQUENCE</scope>
    <source>
        <strain evidence="6">CBS 183.55</strain>
    </source>
</reference>
<dbReference type="Proteomes" id="UP000800082">
    <property type="component" value="Unassembled WGS sequence"/>
</dbReference>
<feature type="domain" description="C2H2-type" evidence="4">
    <location>
        <begin position="1479"/>
        <end position="1506"/>
    </location>
</feature>
<evidence type="ECO:0000313" key="7">
    <source>
        <dbReference type="Proteomes" id="UP000800082"/>
    </source>
</evidence>
<dbReference type="RefSeq" id="XP_033447512.1">
    <property type="nucleotide sequence ID" value="XM_033593061.1"/>
</dbReference>
<accession>A0A6A5RJ30</accession>
<dbReference type="CDD" id="cd00180">
    <property type="entry name" value="PKc"/>
    <property type="match status" value="1"/>
</dbReference>
<dbReference type="InterPro" id="IPR054471">
    <property type="entry name" value="GPIID_WHD"/>
</dbReference>
<dbReference type="SUPFAM" id="SSF56112">
    <property type="entry name" value="Protein kinase-like (PK-like)"/>
    <property type="match status" value="1"/>
</dbReference>
<dbReference type="EMBL" id="ML978973">
    <property type="protein sequence ID" value="KAF1927260.1"/>
    <property type="molecule type" value="Genomic_DNA"/>
</dbReference>
<dbReference type="InterPro" id="IPR007111">
    <property type="entry name" value="NACHT_NTPase"/>
</dbReference>
<dbReference type="Gene3D" id="1.10.510.10">
    <property type="entry name" value="Transferase(Phosphotransferase) domain 1"/>
    <property type="match status" value="1"/>
</dbReference>
<dbReference type="PROSITE" id="PS50157">
    <property type="entry name" value="ZINC_FINGER_C2H2_2"/>
    <property type="match status" value="2"/>
</dbReference>
<evidence type="ECO:0000313" key="6">
    <source>
        <dbReference type="EMBL" id="KAF1927260.1"/>
    </source>
</evidence>
<feature type="domain" description="NACHT" evidence="5">
    <location>
        <begin position="798"/>
        <end position="908"/>
    </location>
</feature>
<dbReference type="GO" id="GO:0005524">
    <property type="term" value="F:ATP binding"/>
    <property type="evidence" value="ECO:0007669"/>
    <property type="project" value="InterPro"/>
</dbReference>
<sequence>MDGNSPCTIALDYLEHSEVKPISECLPSGSASFYVPARKIRALFEDKPHDLTAELLFLCPCMRCIKDGGAVQYRSDCFNKLRQQELTGEYAHIYALLIYVRRPGLIQKFQKYEIKLEGTRYLCDADFDNLRHEGIPDLDLVQRKTLQNQYSFLVRTLRPASDIVSISAKELLPIREDAELKGEGTFAEVRCFEFQDDEYRSREFGEHIKRFARKIFKHGMHKSAAREWYNLQRLSKEEDHPHLMLALGAYWHGSHFFILQEEAEQSLHDYLKGPGDRFESQELWTQMQGVAEGLSTLHTRFENTKIAYHQDLKPANILVVKKKLKIADFGLLEFKPVTLPGDTDLTGILNDHNTGFYAAPRKTKYTRACDIWSLGCIMSEVATFDIQGWGGVSDYKKARMADGSLGQDTPRFFNGNKVKNAVLYMHTQLHDYVQSAMHTDSDSAAHFRKRFYKKEFFALLNRMFRRSCISADLLDVSGEEITIDAAQVAKTLEELRKEALPTTVLHNEARNSGLEQYLQDAESLGFSMEAHLTDFRKTLNRRNREKFPTTTMTSLMQYIFNLQQTQHAERRQQGLSRLGPFIERFGEFNELIANVPSAEEIMGFIWGPVRFLLETTNTCTDAFNDLLDIYGQIGRAQASLPLYKEMLQSVPDMTKALIAAYSDTIQVNQLLVVYFQQRLWTELFPTTWKRHRSRLTGIMSRMTSRLKLVGSRASLNQFDSFMNASALEAETSVDKIYSENLGRKQAVYAWVRPTDMENDQEYLRRIRVAYPGTCSWLLDETTFQEWFDPQSNVVTVPKLLWLNGKPGSGKTFLASLVVEEARKLESSPTVLFFYFKQEDSDRNNFLSMARTLLSQILEQNPHTLDYFYDKCCSSGAAVISSQPLVEELLKFALRNCESAYVVLDGLDECCTRKERGEIAKWFRDLIEEGPPEIRDGLHCMFISQHDSARKDYRDLPSITADAYNNEEDIETFCKIQAGKLVTKLAITEDYAHEIAERVSAAAEGVFLFAHLVWINLCGQSSIHSLESEMETFATDLDKLDKAYARIIKTIVDKPVTAQRDEALLLLGWLVCAKRPLKMHEVQTLRSADFDKRTVEFERRRFRIHIKELCESLVDVRDDGSIELVHMTARTYLAKSHFLDMVTEERQMAMLCIDYLNLPSFQNPSEEQVLAGEYGFMEYSILYWLRHLEAGMSSAPPDQDNIYQSLKESLDILIEQYWNEPTASIASISKFTSKRTRDVLKHFSHHQNFPKIHLALVLTDKELKHFGDVLPEYSALRIASIVKAVRRCIETYVLRSSNPDVTEALRNMYGSNLFKCPRFSCRYFTDGFSTLEEREKHVERHERPARCTDEHCRGSQIGFATQAQLDRHLRENHPDTTERHHNFPTDEEIFDSMREVSPEPEDAIEDEPQFVQQSERPFAVPDPGDTFMSEQAEPQPKQLSEVAKRQRKKRNYQCAHCDKNFTKKYNWESHLRTHDENRRLECQFCDKSCARFSDLVRHMRLHDSNTAVTCGGVLPDGRRWGCGTNFARIDILRTHHKSKKGRQCVAERDSEEQSVASAA</sequence>
<keyword evidence="2" id="KW-0863">Zinc-finger</keyword>
<dbReference type="SUPFAM" id="SSF57667">
    <property type="entry name" value="beta-beta-alpha zinc fingers"/>
    <property type="match status" value="1"/>
</dbReference>
<proteinExistence type="predicted"/>
<name>A0A6A5RJ30_9PLEO</name>
<keyword evidence="7" id="KW-1185">Reference proteome</keyword>
<dbReference type="Pfam" id="PF22939">
    <property type="entry name" value="WHD_GPIID"/>
    <property type="match status" value="1"/>
</dbReference>
<dbReference type="GeneID" id="54350729"/>
<dbReference type="PROSITE" id="PS50011">
    <property type="entry name" value="PROTEIN_KINASE_DOM"/>
    <property type="match status" value="1"/>
</dbReference>
<dbReference type="PROSITE" id="PS50837">
    <property type="entry name" value="NACHT"/>
    <property type="match status" value="1"/>
</dbReference>
<keyword evidence="2" id="KW-0862">Zinc</keyword>
<feature type="domain" description="Protein kinase" evidence="3">
    <location>
        <begin position="175"/>
        <end position="457"/>
    </location>
</feature>
<dbReference type="InterPro" id="IPR000719">
    <property type="entry name" value="Prot_kinase_dom"/>
</dbReference>
<dbReference type="InterPro" id="IPR013087">
    <property type="entry name" value="Znf_C2H2_type"/>
</dbReference>
<dbReference type="InterPro" id="IPR056884">
    <property type="entry name" value="NPHP3-like_N"/>
</dbReference>
<feature type="domain" description="C2H2-type" evidence="4">
    <location>
        <begin position="1451"/>
        <end position="1478"/>
    </location>
</feature>
<evidence type="ECO:0008006" key="8">
    <source>
        <dbReference type="Google" id="ProtNLM"/>
    </source>
</evidence>
<dbReference type="GO" id="GO:0004672">
    <property type="term" value="F:protein kinase activity"/>
    <property type="evidence" value="ECO:0007669"/>
    <property type="project" value="InterPro"/>
</dbReference>
<dbReference type="PANTHER" id="PTHR10039">
    <property type="entry name" value="AMELOGENIN"/>
    <property type="match status" value="1"/>
</dbReference>